<dbReference type="SMART" id="SM00858">
    <property type="entry name" value="SAF"/>
    <property type="match status" value="1"/>
</dbReference>
<dbReference type="EMBL" id="AWFF01000098">
    <property type="protein sequence ID" value="KCZ51045.1"/>
    <property type="molecule type" value="Genomic_DNA"/>
</dbReference>
<feature type="domain" description="SAF" evidence="5">
    <location>
        <begin position="7"/>
        <end position="62"/>
    </location>
</feature>
<dbReference type="InterPro" id="IPR036732">
    <property type="entry name" value="AFP_Neu5c_C_sf"/>
</dbReference>
<dbReference type="RefSeq" id="WP_034799483.1">
    <property type="nucleotide sequence ID" value="NZ_AWFF01000098.1"/>
</dbReference>
<dbReference type="SUPFAM" id="SSF51269">
    <property type="entry name" value="AFP III-like domain"/>
    <property type="match status" value="1"/>
</dbReference>
<gene>
    <name evidence="6" type="ORF">HY29_06745</name>
</gene>
<keyword evidence="2" id="KW-0732">Signal</keyword>
<evidence type="ECO:0000313" key="6">
    <source>
        <dbReference type="EMBL" id="KCZ51045.1"/>
    </source>
</evidence>
<comment type="function">
    <text evidence="4">Involved in the assembly process of the P-ring formation. It may associate with FlgF on the rod constituting a structure essential for the P-ring assembly or may act as a modulator protein for the P-ring assembly.</text>
</comment>
<keyword evidence="7" id="KW-1185">Reference proteome</keyword>
<dbReference type="NCBIfam" id="TIGR03170">
    <property type="entry name" value="flgA_cterm"/>
    <property type="match status" value="1"/>
</dbReference>
<dbReference type="AlphaFoldDB" id="A0A062U4F3"/>
<dbReference type="GO" id="GO:0044780">
    <property type="term" value="P:bacterial-type flagellum assembly"/>
    <property type="evidence" value="ECO:0007669"/>
    <property type="project" value="InterPro"/>
</dbReference>
<dbReference type="Proteomes" id="UP000027037">
    <property type="component" value="Unassembled WGS sequence"/>
</dbReference>
<evidence type="ECO:0000313" key="7">
    <source>
        <dbReference type="Proteomes" id="UP000027037"/>
    </source>
</evidence>
<dbReference type="GO" id="GO:0042597">
    <property type="term" value="C:periplasmic space"/>
    <property type="evidence" value="ECO:0007669"/>
    <property type="project" value="UniProtKB-SubCell"/>
</dbReference>
<accession>A0A062U4F3</accession>
<dbReference type="InterPro" id="IPR039246">
    <property type="entry name" value="Flagellar_FlgA"/>
</dbReference>
<dbReference type="PANTHER" id="PTHR36307:SF1">
    <property type="entry name" value="FLAGELLA BASAL BODY P-RING FORMATION PROTEIN FLGA"/>
    <property type="match status" value="1"/>
</dbReference>
<comment type="subcellular location">
    <subcellularLocation>
        <location evidence="1 4">Periplasm</location>
    </subcellularLocation>
</comment>
<keyword evidence="3 4" id="KW-0574">Periplasm</keyword>
<comment type="caution">
    <text evidence="6">The sequence shown here is derived from an EMBL/GenBank/DDBJ whole genome shotgun (WGS) entry which is preliminary data.</text>
</comment>
<dbReference type="PATRIC" id="fig|1280946.3.peg.3444"/>
<evidence type="ECO:0000256" key="3">
    <source>
        <dbReference type="ARBA" id="ARBA00022764"/>
    </source>
</evidence>
<comment type="similarity">
    <text evidence="4">Belongs to the FlgA family.</text>
</comment>
<proteinExistence type="inferred from homology"/>
<dbReference type="eggNOG" id="COG1261">
    <property type="taxonomic scope" value="Bacteria"/>
</dbReference>
<dbReference type="InterPro" id="IPR017585">
    <property type="entry name" value="SAF_FlgA"/>
</dbReference>
<protein>
    <recommendedName>
        <fullName evidence="4">Flagella basal body P-ring formation protein FlgA</fullName>
    </recommendedName>
</protein>
<dbReference type="PANTHER" id="PTHR36307">
    <property type="entry name" value="FLAGELLA BASAL BODY P-RING FORMATION PROTEIN FLGA"/>
    <property type="match status" value="1"/>
</dbReference>
<evidence type="ECO:0000256" key="1">
    <source>
        <dbReference type="ARBA" id="ARBA00004418"/>
    </source>
</evidence>
<sequence length="124" mass="13148">MAHFIGTSSLVATEVIRAGDTLSPANVSTESGDAAASDDPVMGREVRRTVYVGQEVTLDDTRPARLIRRNQVVTVKFVSGSLEITTTGRAMGEGTQDESISVLNLSSKKIVSGIVQEGGWVLVQ</sequence>
<organism evidence="6 7">
    <name type="scientific">Hyphomonas beringensis</name>
    <dbReference type="NCBI Taxonomy" id="1280946"/>
    <lineage>
        <taxon>Bacteria</taxon>
        <taxon>Pseudomonadati</taxon>
        <taxon>Pseudomonadota</taxon>
        <taxon>Alphaproteobacteria</taxon>
        <taxon>Hyphomonadales</taxon>
        <taxon>Hyphomonadaceae</taxon>
        <taxon>Hyphomonas</taxon>
    </lineage>
</organism>
<evidence type="ECO:0000256" key="4">
    <source>
        <dbReference type="RuleBase" id="RU362063"/>
    </source>
</evidence>
<keyword evidence="4" id="KW-1005">Bacterial flagellum biogenesis</keyword>
<dbReference type="Gene3D" id="2.30.30.760">
    <property type="match status" value="1"/>
</dbReference>
<evidence type="ECO:0000259" key="5">
    <source>
        <dbReference type="SMART" id="SM00858"/>
    </source>
</evidence>
<dbReference type="STRING" id="1280946.HY29_06745"/>
<dbReference type="CDD" id="cd11614">
    <property type="entry name" value="SAF_CpaB_FlgA_like"/>
    <property type="match status" value="1"/>
</dbReference>
<name>A0A062U4F3_9PROT</name>
<reference evidence="6 7" key="1">
    <citation type="journal article" date="2014" name="Antonie Van Leeuwenhoek">
        <title>Hyphomonas beringensis sp. nov. and Hyphomonas chukchiensis sp. nov., isolated from surface seawater of the Bering Sea and Chukchi Sea.</title>
        <authorList>
            <person name="Li C."/>
            <person name="Lai Q."/>
            <person name="Li G."/>
            <person name="Dong C."/>
            <person name="Wang J."/>
            <person name="Liao Y."/>
            <person name="Shao Z."/>
        </authorList>
    </citation>
    <scope>NUCLEOTIDE SEQUENCE [LARGE SCALE GENOMIC DNA]</scope>
    <source>
        <strain evidence="6 7">25B14_1</strain>
    </source>
</reference>
<dbReference type="InterPro" id="IPR013974">
    <property type="entry name" value="SAF"/>
</dbReference>
<evidence type="ECO:0000256" key="2">
    <source>
        <dbReference type="ARBA" id="ARBA00022729"/>
    </source>
</evidence>
<dbReference type="Pfam" id="PF13144">
    <property type="entry name" value="ChapFlgA"/>
    <property type="match status" value="1"/>
</dbReference>